<protein>
    <submittedName>
        <fullName evidence="2">Uncharacterized protein</fullName>
    </submittedName>
</protein>
<evidence type="ECO:0000313" key="2">
    <source>
        <dbReference type="EMBL" id="RRR18254.1"/>
    </source>
</evidence>
<sequence>MKSPAEIEAVLERGRARAASLMTDRVRVWRPTGRSTTDGRGKVVDELVLIWGDRDEGSPAKAQNDASYPSSPDVGAVGRATLRVAQVHFPYGTTEVQTGDIAEFVSSKNPRLPGSRMRLRADEDKTHTTAVRMNVQEVLRGGPS</sequence>
<dbReference type="RefSeq" id="WP_126987561.1">
    <property type="nucleotide sequence ID" value="NZ_ML133856.1"/>
</dbReference>
<feature type="region of interest" description="Disordered" evidence="1">
    <location>
        <begin position="54"/>
        <end position="73"/>
    </location>
</feature>
<dbReference type="Pfam" id="PF19586">
    <property type="entry name" value="DUF6093"/>
    <property type="match status" value="1"/>
</dbReference>
<dbReference type="Proteomes" id="UP000274327">
    <property type="component" value="Unassembled WGS sequence"/>
</dbReference>
<name>A0A426SJ95_9MICO</name>
<comment type="caution">
    <text evidence="2">The sequence shown here is derived from an EMBL/GenBank/DDBJ whole genome shotgun (WGS) entry which is preliminary data.</text>
</comment>
<keyword evidence="3" id="KW-1185">Reference proteome</keyword>
<dbReference type="GeneID" id="78121537"/>
<proteinExistence type="predicted"/>
<evidence type="ECO:0000313" key="3">
    <source>
        <dbReference type="Proteomes" id="UP000274327"/>
    </source>
</evidence>
<evidence type="ECO:0000256" key="1">
    <source>
        <dbReference type="SAM" id="MobiDB-lite"/>
    </source>
</evidence>
<organism evidence="2 3">
    <name type="scientific">Brachybacterium paraconglomeratum</name>
    <dbReference type="NCBI Taxonomy" id="173362"/>
    <lineage>
        <taxon>Bacteria</taxon>
        <taxon>Bacillati</taxon>
        <taxon>Actinomycetota</taxon>
        <taxon>Actinomycetes</taxon>
        <taxon>Micrococcales</taxon>
        <taxon>Dermabacteraceae</taxon>
        <taxon>Brachybacterium</taxon>
    </lineage>
</organism>
<dbReference type="InterPro" id="IPR046075">
    <property type="entry name" value="DUF6093"/>
</dbReference>
<accession>A0A426SJ95</accession>
<dbReference type="AlphaFoldDB" id="A0A426SJ95"/>
<dbReference type="EMBL" id="QOCI01000008">
    <property type="protein sequence ID" value="RRR18254.1"/>
    <property type="molecule type" value="Genomic_DNA"/>
</dbReference>
<reference evidence="2 3" key="1">
    <citation type="submission" date="2018-07" db="EMBL/GenBank/DDBJ databases">
        <title>Brachybacteriurn paraconglorneratum KCTC 9916.</title>
        <authorList>
            <person name="Li Y."/>
        </authorList>
    </citation>
    <scope>NUCLEOTIDE SEQUENCE [LARGE SCALE GENOMIC DNA]</scope>
    <source>
        <strain evidence="2 3">KCTC 9916</strain>
    </source>
</reference>
<gene>
    <name evidence="2" type="ORF">DS079_10935</name>
</gene>